<evidence type="ECO:0000313" key="1">
    <source>
        <dbReference type="EMBL" id="GFS80519.1"/>
    </source>
</evidence>
<sequence>MLRRSFTRASRCECATRDAYLLTESWLKYKEVNGRRSGSRAECASMERSILQIANAAEERRRTVVSPIRRNITSGPDEIRDQFQSSETNDLKNRSFDRLIWKKSEK</sequence>
<comment type="caution">
    <text evidence="1">The sequence shown here is derived from an EMBL/GenBank/DDBJ whole genome shotgun (WGS) entry which is preliminary data.</text>
</comment>
<evidence type="ECO:0000313" key="2">
    <source>
        <dbReference type="Proteomes" id="UP000887013"/>
    </source>
</evidence>
<protein>
    <submittedName>
        <fullName evidence="1">Uncharacterized protein</fullName>
    </submittedName>
</protein>
<name>A0A8X6MVS0_NEPPI</name>
<organism evidence="1 2">
    <name type="scientific">Nephila pilipes</name>
    <name type="common">Giant wood spider</name>
    <name type="synonym">Nephila maculata</name>
    <dbReference type="NCBI Taxonomy" id="299642"/>
    <lineage>
        <taxon>Eukaryota</taxon>
        <taxon>Metazoa</taxon>
        <taxon>Ecdysozoa</taxon>
        <taxon>Arthropoda</taxon>
        <taxon>Chelicerata</taxon>
        <taxon>Arachnida</taxon>
        <taxon>Araneae</taxon>
        <taxon>Araneomorphae</taxon>
        <taxon>Entelegynae</taxon>
        <taxon>Araneoidea</taxon>
        <taxon>Nephilidae</taxon>
        <taxon>Nephila</taxon>
    </lineage>
</organism>
<reference evidence="1" key="1">
    <citation type="submission" date="2020-08" db="EMBL/GenBank/DDBJ databases">
        <title>Multicomponent nature underlies the extraordinary mechanical properties of spider dragline silk.</title>
        <authorList>
            <person name="Kono N."/>
            <person name="Nakamura H."/>
            <person name="Mori M."/>
            <person name="Yoshida Y."/>
            <person name="Ohtoshi R."/>
            <person name="Malay A.D."/>
            <person name="Moran D.A.P."/>
            <person name="Tomita M."/>
            <person name="Numata K."/>
            <person name="Arakawa K."/>
        </authorList>
    </citation>
    <scope>NUCLEOTIDE SEQUENCE</scope>
</reference>
<keyword evidence="2" id="KW-1185">Reference proteome</keyword>
<dbReference type="Proteomes" id="UP000887013">
    <property type="component" value="Unassembled WGS sequence"/>
</dbReference>
<accession>A0A8X6MVS0</accession>
<gene>
    <name evidence="1" type="ORF">NPIL_640541</name>
</gene>
<proteinExistence type="predicted"/>
<dbReference type="EMBL" id="BMAW01002824">
    <property type="protein sequence ID" value="GFS80519.1"/>
    <property type="molecule type" value="Genomic_DNA"/>
</dbReference>
<dbReference type="AlphaFoldDB" id="A0A8X6MVS0"/>